<accession>A0A2P2MML8</accession>
<evidence type="ECO:0000313" key="2">
    <source>
        <dbReference type="EMBL" id="MBX31448.1"/>
    </source>
</evidence>
<proteinExistence type="predicted"/>
<feature type="region of interest" description="Disordered" evidence="1">
    <location>
        <begin position="26"/>
        <end position="52"/>
    </location>
</feature>
<protein>
    <submittedName>
        <fullName evidence="2">Serine/threonine-protein phosphatase</fullName>
    </submittedName>
</protein>
<evidence type="ECO:0000256" key="1">
    <source>
        <dbReference type="SAM" id="MobiDB-lite"/>
    </source>
</evidence>
<sequence length="52" mass="5757">MEITKNNQGSCVWCQAQSAAVLDQTEGNSVPYSPQSLELQPYFHTDSSSLEH</sequence>
<organism evidence="2">
    <name type="scientific">Rhizophora mucronata</name>
    <name type="common">Asiatic mangrove</name>
    <dbReference type="NCBI Taxonomy" id="61149"/>
    <lineage>
        <taxon>Eukaryota</taxon>
        <taxon>Viridiplantae</taxon>
        <taxon>Streptophyta</taxon>
        <taxon>Embryophyta</taxon>
        <taxon>Tracheophyta</taxon>
        <taxon>Spermatophyta</taxon>
        <taxon>Magnoliopsida</taxon>
        <taxon>eudicotyledons</taxon>
        <taxon>Gunneridae</taxon>
        <taxon>Pentapetalae</taxon>
        <taxon>rosids</taxon>
        <taxon>fabids</taxon>
        <taxon>Malpighiales</taxon>
        <taxon>Rhizophoraceae</taxon>
        <taxon>Rhizophora</taxon>
    </lineage>
</organism>
<dbReference type="EMBL" id="GGEC01050964">
    <property type="protein sequence ID" value="MBX31448.1"/>
    <property type="molecule type" value="Transcribed_RNA"/>
</dbReference>
<feature type="compositionally biased region" description="Polar residues" evidence="1">
    <location>
        <begin position="26"/>
        <end position="38"/>
    </location>
</feature>
<reference evidence="2" key="1">
    <citation type="submission" date="2018-02" db="EMBL/GenBank/DDBJ databases">
        <title>Rhizophora mucronata_Transcriptome.</title>
        <authorList>
            <person name="Meera S.P."/>
            <person name="Sreeshan A."/>
            <person name="Augustine A."/>
        </authorList>
    </citation>
    <scope>NUCLEOTIDE SEQUENCE</scope>
    <source>
        <tissue evidence="2">Leaf</tissue>
    </source>
</reference>
<name>A0A2P2MML8_RHIMU</name>
<dbReference type="AlphaFoldDB" id="A0A2P2MML8"/>